<dbReference type="Proteomes" id="UP001651690">
    <property type="component" value="Unassembled WGS sequence"/>
</dbReference>
<evidence type="ECO:0000259" key="4">
    <source>
        <dbReference type="PROSITE" id="PS50043"/>
    </source>
</evidence>
<dbReference type="SMART" id="SM00421">
    <property type="entry name" value="HTH_LUXR"/>
    <property type="match status" value="1"/>
</dbReference>
<reference evidence="5 6" key="1">
    <citation type="submission" date="2022-06" db="EMBL/GenBank/DDBJ databases">
        <title>Mycolicibacterium sp. CAU 1645 isolated from seawater.</title>
        <authorList>
            <person name="Kim W."/>
        </authorList>
    </citation>
    <scope>NUCLEOTIDE SEQUENCE [LARGE SCALE GENOMIC DNA]</scope>
    <source>
        <strain evidence="5 6">CAU 1645</strain>
    </source>
</reference>
<proteinExistence type="predicted"/>
<keyword evidence="1" id="KW-0805">Transcription regulation</keyword>
<keyword evidence="6" id="KW-1185">Reference proteome</keyword>
<dbReference type="PRINTS" id="PR00038">
    <property type="entry name" value="HTHLUXR"/>
</dbReference>
<dbReference type="Gene3D" id="3.40.50.300">
    <property type="entry name" value="P-loop containing nucleotide triphosphate hydrolases"/>
    <property type="match status" value="1"/>
</dbReference>
<dbReference type="PANTHER" id="PTHR44688:SF16">
    <property type="entry name" value="DNA-BINDING TRANSCRIPTIONAL ACTIVATOR DEVR_DOSR"/>
    <property type="match status" value="1"/>
</dbReference>
<dbReference type="PROSITE" id="PS50043">
    <property type="entry name" value="HTH_LUXR_2"/>
    <property type="match status" value="1"/>
</dbReference>
<dbReference type="InterPro" id="IPR016032">
    <property type="entry name" value="Sig_transdc_resp-reg_C-effctor"/>
</dbReference>
<dbReference type="InterPro" id="IPR027417">
    <property type="entry name" value="P-loop_NTPase"/>
</dbReference>
<evidence type="ECO:0000256" key="2">
    <source>
        <dbReference type="ARBA" id="ARBA00023125"/>
    </source>
</evidence>
<dbReference type="Pfam" id="PF00196">
    <property type="entry name" value="GerE"/>
    <property type="match status" value="1"/>
</dbReference>
<dbReference type="InterPro" id="IPR036388">
    <property type="entry name" value="WH-like_DNA-bd_sf"/>
</dbReference>
<dbReference type="CDD" id="cd06170">
    <property type="entry name" value="LuxR_C_like"/>
    <property type="match status" value="1"/>
</dbReference>
<dbReference type="PROSITE" id="PS00622">
    <property type="entry name" value="HTH_LUXR_1"/>
    <property type="match status" value="1"/>
</dbReference>
<organism evidence="5 6">
    <name type="scientific">Mycolicibacterium arenosum</name>
    <dbReference type="NCBI Taxonomy" id="2952157"/>
    <lineage>
        <taxon>Bacteria</taxon>
        <taxon>Bacillati</taxon>
        <taxon>Actinomycetota</taxon>
        <taxon>Actinomycetes</taxon>
        <taxon>Mycobacteriales</taxon>
        <taxon>Mycobacteriaceae</taxon>
        <taxon>Mycolicibacterium</taxon>
    </lineage>
</organism>
<dbReference type="Gene3D" id="1.10.10.10">
    <property type="entry name" value="Winged helix-like DNA-binding domain superfamily/Winged helix DNA-binding domain"/>
    <property type="match status" value="1"/>
</dbReference>
<evidence type="ECO:0000313" key="5">
    <source>
        <dbReference type="EMBL" id="MCP9274018.1"/>
    </source>
</evidence>
<accession>A0ABT1M4G1</accession>
<gene>
    <name evidence="5" type="ORF">NM203_17660</name>
</gene>
<name>A0ABT1M4G1_9MYCO</name>
<evidence type="ECO:0000313" key="6">
    <source>
        <dbReference type="Proteomes" id="UP001651690"/>
    </source>
</evidence>
<evidence type="ECO:0000256" key="3">
    <source>
        <dbReference type="ARBA" id="ARBA00023163"/>
    </source>
</evidence>
<protein>
    <submittedName>
        <fullName evidence="5">LuxR C-terminal-related transcriptional regulator</fullName>
    </submittedName>
</protein>
<dbReference type="PANTHER" id="PTHR44688">
    <property type="entry name" value="DNA-BINDING TRANSCRIPTIONAL ACTIVATOR DEVR_DOSR"/>
    <property type="match status" value="1"/>
</dbReference>
<sequence length="870" mass="92299">MRLSWPLIGRQGELRTLAAVISGVDASGALIRGPEGVGKSRLAREALTAAAATGCATRTAAGTSSARNVPLGAFTAWAPSGVTDTVGLVRGVIEALTSAPPAAKAVLAVDDAHLLDDLSTFVVHQIVLRRSATVLLTVRDDVLVGEATREIWRSGAIERLELRELSLDDTRTLLEATLGGPFDGDSALRLWQLTRGNTLYLQNIVEQEVTDGRIVEQHGCWRWIGDPILPPGLVELIECRVGALPERLADVVDTLAVGEPIELATLSRLTEAEAIEEAETRGLITLHPAGNGVEVRLAHPLYGESRRTLAPRTRLRRLRGRVVTELGANVDGDDVRNVVRRGALSLDCDLAPDPQLLVDAARGAVWLGDLSLADQLAQAASAAGAGPEPSLVRAHALSWLGRGEDAAAVLAAVPYDDLTDHDRARFTFLQCSNMLWALGDPARAKALADDASRRTPRDARMYIDAFHSVYWFAVDQPAAALEAAEHLVPNDLPVVGAEVAWAVAQMSADAGRTTRAISAAHAGYAAATRSLDAPHTRFNIADAEVGALLLAGRISEAREVAVRVRDQSRNLPGAAHLLGDAVAGRAALAAGDLRVALPLLRQAAESLLAMHPIGWGYRYGFPYVTALAAVGMTTEAATALAALGRVNRGFRSLDYERGLARAWVAAAEGAVTEARAVLLAEAEKARATGRFAAEVFCLQLAVQFGDRTAAARLLELTAVVEGPRVAVAARFAAALAVGDAEGLATASQEFERMDDLVAAIDAAAHTALAYRSQDRRGSALTWSTRADALAERCGVSTPALRQASESLPLTDREIEIAMLIGEGLTNRAIAERLTLSVRTVESHVFRAMKKAGSTSRDELGALLRQRTATR</sequence>
<dbReference type="SUPFAM" id="SSF46894">
    <property type="entry name" value="C-terminal effector domain of the bipartite response regulators"/>
    <property type="match status" value="1"/>
</dbReference>
<keyword evidence="2" id="KW-0238">DNA-binding</keyword>
<feature type="domain" description="HTH luxR-type" evidence="4">
    <location>
        <begin position="802"/>
        <end position="867"/>
    </location>
</feature>
<dbReference type="RefSeq" id="WP_255061360.1">
    <property type="nucleotide sequence ID" value="NZ_JANDBD010000007.1"/>
</dbReference>
<dbReference type="InterPro" id="IPR000792">
    <property type="entry name" value="Tscrpt_reg_LuxR_C"/>
</dbReference>
<dbReference type="EMBL" id="JANDBD010000007">
    <property type="protein sequence ID" value="MCP9274018.1"/>
    <property type="molecule type" value="Genomic_DNA"/>
</dbReference>
<dbReference type="SUPFAM" id="SSF52540">
    <property type="entry name" value="P-loop containing nucleoside triphosphate hydrolases"/>
    <property type="match status" value="1"/>
</dbReference>
<comment type="caution">
    <text evidence="5">The sequence shown here is derived from an EMBL/GenBank/DDBJ whole genome shotgun (WGS) entry which is preliminary data.</text>
</comment>
<evidence type="ECO:0000256" key="1">
    <source>
        <dbReference type="ARBA" id="ARBA00023015"/>
    </source>
</evidence>
<keyword evidence="3" id="KW-0804">Transcription</keyword>